<dbReference type="OrthoDB" id="8481923at2"/>
<feature type="transmembrane region" description="Helical" evidence="1">
    <location>
        <begin position="106"/>
        <end position="123"/>
    </location>
</feature>
<feature type="transmembrane region" description="Helical" evidence="1">
    <location>
        <begin position="190"/>
        <end position="212"/>
    </location>
</feature>
<comment type="caution">
    <text evidence="2">The sequence shown here is derived from an EMBL/GenBank/DDBJ whole genome shotgun (WGS) entry which is preliminary data.</text>
</comment>
<dbReference type="Proteomes" id="UP000256708">
    <property type="component" value="Unassembled WGS sequence"/>
</dbReference>
<dbReference type="EMBL" id="QRGR01000046">
    <property type="protein sequence ID" value="RDV11086.1"/>
    <property type="molecule type" value="Genomic_DNA"/>
</dbReference>
<sequence>MPFTFSHPAAVLPFRYLPKGWSSLTGLVIGSMAPDFEKFFNMQGGNSYSHTWGAIFWFCLPLGIVLSFLFHLVVRDPLIDNLPAFMRKRLARFKELDWVVHFKKHYLLIIVSIVVGAVTHLIWDGFTHKNGPGQNQFTLLPASGGPSVLSMPLFYVLNILSSVVGLAIVLYAILRLPPKDIPADKENRTIAYWPVVMLIILVIVVVRIVFGLNLNEVLRMEGDFWDFVITTVAAIFISLLIAPIILRLVSFNR</sequence>
<feature type="transmembrane region" description="Helical" evidence="1">
    <location>
        <begin position="224"/>
        <end position="249"/>
    </location>
</feature>
<feature type="transmembrane region" description="Helical" evidence="1">
    <location>
        <begin position="153"/>
        <end position="174"/>
    </location>
</feature>
<protein>
    <submittedName>
        <fullName evidence="2">DUF4184 family protein</fullName>
    </submittedName>
</protein>
<keyword evidence="1" id="KW-1133">Transmembrane helix</keyword>
<name>A0A3D8L138_9BACT</name>
<organism evidence="2 3">
    <name type="scientific">Pontibacter diazotrophicus</name>
    <dbReference type="NCBI Taxonomy" id="1400979"/>
    <lineage>
        <taxon>Bacteria</taxon>
        <taxon>Pseudomonadati</taxon>
        <taxon>Bacteroidota</taxon>
        <taxon>Cytophagia</taxon>
        <taxon>Cytophagales</taxon>
        <taxon>Hymenobacteraceae</taxon>
        <taxon>Pontibacter</taxon>
    </lineage>
</organism>
<gene>
    <name evidence="2" type="ORF">DXT99_25300</name>
</gene>
<keyword evidence="3" id="KW-1185">Reference proteome</keyword>
<dbReference type="InterPro" id="IPR025238">
    <property type="entry name" value="DUF4184"/>
</dbReference>
<evidence type="ECO:0000313" key="2">
    <source>
        <dbReference type="EMBL" id="RDV11086.1"/>
    </source>
</evidence>
<accession>A0A3D8L138</accession>
<keyword evidence="1" id="KW-0472">Membrane</keyword>
<feature type="transmembrane region" description="Helical" evidence="1">
    <location>
        <begin position="54"/>
        <end position="74"/>
    </location>
</feature>
<proteinExistence type="predicted"/>
<dbReference type="AlphaFoldDB" id="A0A3D8L138"/>
<evidence type="ECO:0000256" key="1">
    <source>
        <dbReference type="SAM" id="Phobius"/>
    </source>
</evidence>
<keyword evidence="1" id="KW-0812">Transmembrane</keyword>
<evidence type="ECO:0000313" key="3">
    <source>
        <dbReference type="Proteomes" id="UP000256708"/>
    </source>
</evidence>
<dbReference type="Pfam" id="PF13803">
    <property type="entry name" value="DUF4184"/>
    <property type="match status" value="1"/>
</dbReference>
<reference evidence="3" key="1">
    <citation type="submission" date="2018-08" db="EMBL/GenBank/DDBJ databases">
        <authorList>
            <person name="Liu Z.-W."/>
            <person name="Du Z.-J."/>
        </authorList>
    </citation>
    <scope>NUCLEOTIDE SEQUENCE [LARGE SCALE GENOMIC DNA]</scope>
    <source>
        <strain evidence="3">H4X</strain>
    </source>
</reference>
<dbReference type="RefSeq" id="WP_115568385.1">
    <property type="nucleotide sequence ID" value="NZ_QRGR01000046.1"/>
</dbReference>